<dbReference type="AlphaFoldDB" id="A0A5D3Y6U5"/>
<dbReference type="SUPFAM" id="SSF51206">
    <property type="entry name" value="cAMP-binding domain-like"/>
    <property type="match status" value="1"/>
</dbReference>
<dbReference type="Proteomes" id="UP000324176">
    <property type="component" value="Unassembled WGS sequence"/>
</dbReference>
<dbReference type="InterPro" id="IPR000595">
    <property type="entry name" value="cNMP-bd_dom"/>
</dbReference>
<dbReference type="InterPro" id="IPR014710">
    <property type="entry name" value="RmlC-like_jellyroll"/>
</dbReference>
<evidence type="ECO:0000313" key="3">
    <source>
        <dbReference type="Proteomes" id="UP000324176"/>
    </source>
</evidence>
<dbReference type="CDD" id="cd00038">
    <property type="entry name" value="CAP_ED"/>
    <property type="match status" value="1"/>
</dbReference>
<proteinExistence type="predicted"/>
<reference evidence="2 3" key="1">
    <citation type="submission" date="2019-07" db="EMBL/GenBank/DDBJ databases">
        <title>Active sludge and wastewater microbial communities from Klosterneuburg, Austria.</title>
        <authorList>
            <person name="Wagner M."/>
        </authorList>
    </citation>
    <scope>NUCLEOTIDE SEQUENCE [LARGE SCALE GENOMIC DNA]</scope>
    <source>
        <strain evidence="2 3">Nm2</strain>
    </source>
</reference>
<evidence type="ECO:0000259" key="1">
    <source>
        <dbReference type="SMART" id="SM00100"/>
    </source>
</evidence>
<dbReference type="EMBL" id="VNHT01000115">
    <property type="protein sequence ID" value="TYP71046.1"/>
    <property type="molecule type" value="Genomic_DNA"/>
</dbReference>
<dbReference type="SMART" id="SM00100">
    <property type="entry name" value="cNMP"/>
    <property type="match status" value="1"/>
</dbReference>
<dbReference type="GO" id="GO:0005829">
    <property type="term" value="C:cytosol"/>
    <property type="evidence" value="ECO:0007669"/>
    <property type="project" value="TreeGrafter"/>
</dbReference>
<evidence type="ECO:0000313" key="2">
    <source>
        <dbReference type="EMBL" id="TYP71046.1"/>
    </source>
</evidence>
<dbReference type="RefSeq" id="WP_235264354.1">
    <property type="nucleotide sequence ID" value="NZ_CP011451.1"/>
</dbReference>
<dbReference type="InterPro" id="IPR050397">
    <property type="entry name" value="Env_Response_Regulators"/>
</dbReference>
<feature type="domain" description="Cyclic nucleotide-binding" evidence="1">
    <location>
        <begin position="13"/>
        <end position="134"/>
    </location>
</feature>
<dbReference type="GO" id="GO:0003700">
    <property type="term" value="F:DNA-binding transcription factor activity"/>
    <property type="evidence" value="ECO:0007669"/>
    <property type="project" value="TreeGrafter"/>
</dbReference>
<dbReference type="PANTHER" id="PTHR24567">
    <property type="entry name" value="CRP FAMILY TRANSCRIPTIONAL REGULATORY PROTEIN"/>
    <property type="match status" value="1"/>
</dbReference>
<dbReference type="InterPro" id="IPR018490">
    <property type="entry name" value="cNMP-bd_dom_sf"/>
</dbReference>
<organism evidence="2 3">
    <name type="scientific">Nitrosomonas communis</name>
    <dbReference type="NCBI Taxonomy" id="44574"/>
    <lineage>
        <taxon>Bacteria</taxon>
        <taxon>Pseudomonadati</taxon>
        <taxon>Pseudomonadota</taxon>
        <taxon>Betaproteobacteria</taxon>
        <taxon>Nitrosomonadales</taxon>
        <taxon>Nitrosomonadaceae</taxon>
        <taxon>Nitrosomonas</taxon>
    </lineage>
</organism>
<dbReference type="Gene3D" id="2.60.120.10">
    <property type="entry name" value="Jelly Rolls"/>
    <property type="match status" value="1"/>
</dbReference>
<name>A0A5D3Y6U5_9PROT</name>
<dbReference type="Pfam" id="PF00027">
    <property type="entry name" value="cNMP_binding"/>
    <property type="match status" value="1"/>
</dbReference>
<comment type="caution">
    <text evidence="2">The sequence shown here is derived from an EMBL/GenBank/DDBJ whole genome shotgun (WGS) entry which is preliminary data.</text>
</comment>
<dbReference type="PANTHER" id="PTHR24567:SF74">
    <property type="entry name" value="HTH-TYPE TRANSCRIPTIONAL REGULATOR ARCR"/>
    <property type="match status" value="1"/>
</dbReference>
<sequence length="160" mass="17709">MNINFNNLSDNFLLSLLSSDEQATISSAVKLVPVNIGDIICESEAKLEYVYFPISGMFLLLYILENGGSAEISDIGKEGFVGVPILLGGETMPHQVIIQGSGEAFRMPVYHLTKLFTQSISFRNILLHYMQALMTQISQTAVCNSHQKLIKDFADGFSFH</sequence>
<gene>
    <name evidence="2" type="ORF">BCL69_11152</name>
</gene>
<accession>A0A5D3Y6U5</accession>
<protein>
    <submittedName>
        <fullName evidence="2">Cyclic nucleotide-binding domain-containing protein</fullName>
    </submittedName>
</protein>